<dbReference type="AlphaFoldDB" id="A0A239E992"/>
<dbReference type="RefSeq" id="WP_089398402.1">
    <property type="nucleotide sequence ID" value="NZ_FZOT01000002.1"/>
</dbReference>
<evidence type="ECO:0000313" key="3">
    <source>
        <dbReference type="EMBL" id="SNS41049.1"/>
    </source>
</evidence>
<gene>
    <name evidence="3" type="ORF">SAMN06265795_102588</name>
</gene>
<dbReference type="OrthoDB" id="8940851at2"/>
<feature type="domain" description="DUF4136" evidence="2">
    <location>
        <begin position="38"/>
        <end position="195"/>
    </location>
</feature>
<feature type="signal peptide" evidence="1">
    <location>
        <begin position="1"/>
        <end position="19"/>
    </location>
</feature>
<feature type="chain" id="PRO_5012737608" description="DUF4136 domain-containing protein" evidence="1">
    <location>
        <begin position="20"/>
        <end position="209"/>
    </location>
</feature>
<dbReference type="Pfam" id="PF13590">
    <property type="entry name" value="DUF4136"/>
    <property type="match status" value="1"/>
</dbReference>
<dbReference type="Proteomes" id="UP000198284">
    <property type="component" value="Unassembled WGS sequence"/>
</dbReference>
<proteinExistence type="predicted"/>
<keyword evidence="1" id="KW-0732">Signal</keyword>
<sequence length="209" mass="24088">MKRAWIILSLMVLSLMAGCASQVVRTNVTAFHELPADFRNKTYVFERTAEQNNNLEYRNYENQVRSELSRLGFAEAQEGRAPDVKVTLNYAVTVRDLRVIEPVVVGSAWPGPFYPHPYWRGYYGPFYDPFWYSPPIVEQRDTTYQIYNRQLKIVMADIRTGKRLYENTVVSEGTNPSLAAVMPYMIRSAFADFPGPNSVPRQVELKMQS</sequence>
<accession>A0A239E992</accession>
<reference evidence="3 4" key="1">
    <citation type="submission" date="2017-06" db="EMBL/GenBank/DDBJ databases">
        <authorList>
            <person name="Kim H.J."/>
            <person name="Triplett B.A."/>
        </authorList>
    </citation>
    <scope>NUCLEOTIDE SEQUENCE [LARGE SCALE GENOMIC DNA]</scope>
    <source>
        <strain evidence="3 4">U15</strain>
    </source>
</reference>
<dbReference type="InterPro" id="IPR025411">
    <property type="entry name" value="DUF4136"/>
</dbReference>
<dbReference type="PROSITE" id="PS51257">
    <property type="entry name" value="PROKAR_LIPOPROTEIN"/>
    <property type="match status" value="1"/>
</dbReference>
<evidence type="ECO:0000256" key="1">
    <source>
        <dbReference type="SAM" id="SignalP"/>
    </source>
</evidence>
<organism evidence="3 4">
    <name type="scientific">Noviherbaspirillum humi</name>
    <dbReference type="NCBI Taxonomy" id="1688639"/>
    <lineage>
        <taxon>Bacteria</taxon>
        <taxon>Pseudomonadati</taxon>
        <taxon>Pseudomonadota</taxon>
        <taxon>Betaproteobacteria</taxon>
        <taxon>Burkholderiales</taxon>
        <taxon>Oxalobacteraceae</taxon>
        <taxon>Noviherbaspirillum</taxon>
    </lineage>
</organism>
<dbReference type="EMBL" id="FZOT01000002">
    <property type="protein sequence ID" value="SNS41049.1"/>
    <property type="molecule type" value="Genomic_DNA"/>
</dbReference>
<keyword evidence="4" id="KW-1185">Reference proteome</keyword>
<evidence type="ECO:0000313" key="4">
    <source>
        <dbReference type="Proteomes" id="UP000198284"/>
    </source>
</evidence>
<evidence type="ECO:0000259" key="2">
    <source>
        <dbReference type="Pfam" id="PF13590"/>
    </source>
</evidence>
<dbReference type="Gene3D" id="3.30.160.670">
    <property type="match status" value="1"/>
</dbReference>
<protein>
    <recommendedName>
        <fullName evidence="2">DUF4136 domain-containing protein</fullName>
    </recommendedName>
</protein>
<name>A0A239E992_9BURK</name>